<evidence type="ECO:0000313" key="9">
    <source>
        <dbReference type="EMBL" id="RYP01506.1"/>
    </source>
</evidence>
<feature type="transmembrane region" description="Helical" evidence="7">
    <location>
        <begin position="89"/>
        <end position="110"/>
    </location>
</feature>
<keyword evidence="2 7" id="KW-0812">Transmembrane</keyword>
<feature type="region of interest" description="Disordered" evidence="6">
    <location>
        <begin position="290"/>
        <end position="336"/>
    </location>
</feature>
<gene>
    <name evidence="9" type="ORF">DL764_006201</name>
</gene>
<evidence type="ECO:0000259" key="8">
    <source>
        <dbReference type="Pfam" id="PF20684"/>
    </source>
</evidence>
<evidence type="ECO:0000313" key="10">
    <source>
        <dbReference type="Proteomes" id="UP000293360"/>
    </source>
</evidence>
<keyword evidence="10" id="KW-1185">Reference proteome</keyword>
<dbReference type="Proteomes" id="UP000293360">
    <property type="component" value="Unassembled WGS sequence"/>
</dbReference>
<feature type="region of interest" description="Disordered" evidence="6">
    <location>
        <begin position="361"/>
        <end position="382"/>
    </location>
</feature>
<organism evidence="9 10">
    <name type="scientific">Monosporascus ibericus</name>
    <dbReference type="NCBI Taxonomy" id="155417"/>
    <lineage>
        <taxon>Eukaryota</taxon>
        <taxon>Fungi</taxon>
        <taxon>Dikarya</taxon>
        <taxon>Ascomycota</taxon>
        <taxon>Pezizomycotina</taxon>
        <taxon>Sordariomycetes</taxon>
        <taxon>Xylariomycetidae</taxon>
        <taxon>Xylariales</taxon>
        <taxon>Xylariales incertae sedis</taxon>
        <taxon>Monosporascus</taxon>
    </lineage>
</organism>
<dbReference type="AlphaFoldDB" id="A0A4V1XA60"/>
<sequence length="382" mass="42803">MSLDQLHLLPPAQQEAILNGPAHAPPPGVTPNFEDPPNNNRLCVVFLSVAFFGCMYHIVSQVGFFVHQWDIRVRDLPVMFYDIHLASDFYVIAIVLYKAAILLEWMRIFVPRDTRGAFYWISHALLWTNVVFYITMMISGSLSCTPFERLWDPTVPGTCRNRQAYDVATGSFSLVSDIFILLLPQRVIWKLRLRRQKKIGIAVIFAVGLFACIATAFRLAASVRYLTSQDRTYGICSVALWAAAELTCAILIFSVPRIPKAIKDSPPAVKKVVAYMSGSRLVSNRSEDVGNAAWPTSRSGRPNGNTYNLINESSGPHRNLGSSKGQSLELGHLPQGDNDLVERVQPQTVIIRTTHFTTSEEYENGSDLGMQDMLTPWNQQRV</sequence>
<feature type="domain" description="Rhodopsin" evidence="8">
    <location>
        <begin position="46"/>
        <end position="261"/>
    </location>
</feature>
<comment type="similarity">
    <text evidence="5">Belongs to the SAT4 family.</text>
</comment>
<dbReference type="PANTHER" id="PTHR33048">
    <property type="entry name" value="PTH11-LIKE INTEGRAL MEMBRANE PROTEIN (AFU_ORTHOLOGUE AFUA_5G11245)"/>
    <property type="match status" value="1"/>
</dbReference>
<evidence type="ECO:0000256" key="3">
    <source>
        <dbReference type="ARBA" id="ARBA00022989"/>
    </source>
</evidence>
<feature type="transmembrane region" description="Helical" evidence="7">
    <location>
        <begin position="163"/>
        <end position="183"/>
    </location>
</feature>
<evidence type="ECO:0000256" key="5">
    <source>
        <dbReference type="ARBA" id="ARBA00038359"/>
    </source>
</evidence>
<feature type="compositionally biased region" description="Polar residues" evidence="6">
    <location>
        <begin position="294"/>
        <end position="326"/>
    </location>
</feature>
<dbReference type="STRING" id="155417.A0A4V1XA60"/>
<feature type="transmembrane region" description="Helical" evidence="7">
    <location>
        <begin position="42"/>
        <end position="69"/>
    </location>
</feature>
<reference evidence="9 10" key="1">
    <citation type="submission" date="2018-06" db="EMBL/GenBank/DDBJ databases">
        <title>Complete Genomes of Monosporascus.</title>
        <authorList>
            <person name="Robinson A.J."/>
            <person name="Natvig D.O."/>
        </authorList>
    </citation>
    <scope>NUCLEOTIDE SEQUENCE [LARGE SCALE GENOMIC DNA]</scope>
    <source>
        <strain evidence="9 10">CBS 110550</strain>
    </source>
</reference>
<feature type="transmembrane region" description="Helical" evidence="7">
    <location>
        <begin position="199"/>
        <end position="220"/>
    </location>
</feature>
<name>A0A4V1XA60_9PEZI</name>
<dbReference type="InterPro" id="IPR049326">
    <property type="entry name" value="Rhodopsin_dom_fungi"/>
</dbReference>
<feature type="transmembrane region" description="Helical" evidence="7">
    <location>
        <begin position="117"/>
        <end position="143"/>
    </location>
</feature>
<evidence type="ECO:0000256" key="6">
    <source>
        <dbReference type="SAM" id="MobiDB-lite"/>
    </source>
</evidence>
<dbReference type="EMBL" id="QJNU01000358">
    <property type="protein sequence ID" value="RYP01506.1"/>
    <property type="molecule type" value="Genomic_DNA"/>
</dbReference>
<evidence type="ECO:0000256" key="7">
    <source>
        <dbReference type="SAM" id="Phobius"/>
    </source>
</evidence>
<feature type="transmembrane region" description="Helical" evidence="7">
    <location>
        <begin position="232"/>
        <end position="253"/>
    </location>
</feature>
<keyword evidence="3 7" id="KW-1133">Transmembrane helix</keyword>
<evidence type="ECO:0000256" key="1">
    <source>
        <dbReference type="ARBA" id="ARBA00004141"/>
    </source>
</evidence>
<keyword evidence="4 7" id="KW-0472">Membrane</keyword>
<dbReference type="GO" id="GO:0016020">
    <property type="term" value="C:membrane"/>
    <property type="evidence" value="ECO:0007669"/>
    <property type="project" value="UniProtKB-SubCell"/>
</dbReference>
<dbReference type="OrthoDB" id="444631at2759"/>
<dbReference type="InterPro" id="IPR052337">
    <property type="entry name" value="SAT4-like"/>
</dbReference>
<evidence type="ECO:0000256" key="4">
    <source>
        <dbReference type="ARBA" id="ARBA00023136"/>
    </source>
</evidence>
<comment type="caution">
    <text evidence="9">The sequence shown here is derived from an EMBL/GenBank/DDBJ whole genome shotgun (WGS) entry which is preliminary data.</text>
</comment>
<accession>A0A4V1XA60</accession>
<dbReference type="Pfam" id="PF20684">
    <property type="entry name" value="Fung_rhodopsin"/>
    <property type="match status" value="1"/>
</dbReference>
<protein>
    <recommendedName>
        <fullName evidence="8">Rhodopsin domain-containing protein</fullName>
    </recommendedName>
</protein>
<proteinExistence type="inferred from homology"/>
<dbReference type="PANTHER" id="PTHR33048:SF47">
    <property type="entry name" value="INTEGRAL MEMBRANE PROTEIN-RELATED"/>
    <property type="match status" value="1"/>
</dbReference>
<evidence type="ECO:0000256" key="2">
    <source>
        <dbReference type="ARBA" id="ARBA00022692"/>
    </source>
</evidence>
<comment type="subcellular location">
    <subcellularLocation>
        <location evidence="1">Membrane</location>
        <topology evidence="1">Multi-pass membrane protein</topology>
    </subcellularLocation>
</comment>